<dbReference type="PANTHER" id="PTHR13696:SF52">
    <property type="entry name" value="PARA FAMILY PROTEIN CT_582"/>
    <property type="match status" value="1"/>
</dbReference>
<dbReference type="SUPFAM" id="SSF52540">
    <property type="entry name" value="P-loop containing nucleoside triphosphate hydrolases"/>
    <property type="match status" value="1"/>
</dbReference>
<dbReference type="PATRIC" id="fig|1339349.3.peg.3613"/>
<dbReference type="Gene3D" id="3.40.50.300">
    <property type="entry name" value="P-loop containing nucleotide triphosphate hydrolases"/>
    <property type="match status" value="1"/>
</dbReference>
<reference evidence="1 2" key="1">
    <citation type="submission" date="2014-04" db="EMBL/GenBank/DDBJ databases">
        <authorList>
            <person name="Sears C."/>
            <person name="Carroll K."/>
            <person name="Sack B.R."/>
            <person name="Qadri F."/>
            <person name="Myers L.L."/>
            <person name="Chung G.-T."/>
            <person name="Escheverria P."/>
            <person name="Fraser C.M."/>
            <person name="Sadzewicz L."/>
            <person name="Shefchek K.A."/>
            <person name="Tallon L."/>
            <person name="Das S.P."/>
            <person name="Daugherty S."/>
            <person name="Mongodin E.F."/>
        </authorList>
    </citation>
    <scope>NUCLEOTIDE SEQUENCE [LARGE SCALE GENOMIC DNA]</scope>
    <source>
        <strain evidence="1 2">3978 T3 ii</strain>
    </source>
</reference>
<evidence type="ECO:0000313" key="2">
    <source>
        <dbReference type="Proteomes" id="UP000028013"/>
    </source>
</evidence>
<dbReference type="EMBL" id="JNHN01000179">
    <property type="protein sequence ID" value="KDS48810.1"/>
    <property type="molecule type" value="Genomic_DNA"/>
</dbReference>
<dbReference type="InterPro" id="IPR015223">
    <property type="entry name" value="MipZ"/>
</dbReference>
<dbReference type="InterPro" id="IPR027417">
    <property type="entry name" value="P-loop_NTPase"/>
</dbReference>
<evidence type="ECO:0000313" key="1">
    <source>
        <dbReference type="EMBL" id="KDS48810.1"/>
    </source>
</evidence>
<dbReference type="AlphaFoldDB" id="A0A078RWH3"/>
<dbReference type="Proteomes" id="UP000028013">
    <property type="component" value="Unassembled WGS sequence"/>
</dbReference>
<organism evidence="1 2">
    <name type="scientific">Bacteroides uniformis str. 3978 T3 ii</name>
    <dbReference type="NCBI Taxonomy" id="1339349"/>
    <lineage>
        <taxon>Bacteria</taxon>
        <taxon>Pseudomonadati</taxon>
        <taxon>Bacteroidota</taxon>
        <taxon>Bacteroidia</taxon>
        <taxon>Bacteroidales</taxon>
        <taxon>Bacteroidaceae</taxon>
        <taxon>Bacteroides</taxon>
    </lineage>
</organism>
<protein>
    <submittedName>
        <fullName evidence="1">CobQ/CobB/MinD/ParA nucleotide binding domain protein</fullName>
    </submittedName>
</protein>
<comment type="caution">
    <text evidence="1">The sequence shown here is derived from an EMBL/GenBank/DDBJ whole genome shotgun (WGS) entry which is preliminary data.</text>
</comment>
<dbReference type="GeneID" id="82158340"/>
<gene>
    <name evidence="1" type="ORF">M094_2501</name>
</gene>
<dbReference type="CDD" id="cd02042">
    <property type="entry name" value="ParAB_family"/>
    <property type="match status" value="1"/>
</dbReference>
<name>A0A078RWH3_BACUN</name>
<dbReference type="Pfam" id="PF09140">
    <property type="entry name" value="MipZ"/>
    <property type="match status" value="1"/>
</dbReference>
<sequence>MINGTFKYPEIRFFGYLPKRIPEPSETRFSDNSVTYGFNDFMTQCRQSPFVRRTASPQNRIRDDPPACVVTEADGATAKSVWKQKNKSSTIKINGTMSKEIFVAFATQKGGIGKSTVTALAASYLHNVKGYNVAVVDCDDPQHSIHGLREHEMGLIDSSTYFKALACDHFRRIKKNAYTIVKSNAVNALDDAERMIATEDVKPDVVFFDMPGTLRSNGVIKTLSQMDYIFTPLSADRFVVESTLKFVTMFRDRLMTTGQAKTKGLHLFWTMVDGRERNDLYGIYEEVIAEMGFPVLSTRLPDSKKFRRDLSEERKSVFRSTIFPMDTALLKGSGIREFSEEISDIIRPQ</sequence>
<accession>A0A078RWH3</accession>
<dbReference type="RefSeq" id="WP_004291492.1">
    <property type="nucleotide sequence ID" value="NZ_JNHN01000179.1"/>
</dbReference>
<proteinExistence type="predicted"/>
<dbReference type="InterPro" id="IPR050678">
    <property type="entry name" value="DNA_Partitioning_ATPase"/>
</dbReference>
<dbReference type="PANTHER" id="PTHR13696">
    <property type="entry name" value="P-LOOP CONTAINING NUCLEOSIDE TRIPHOSPHATE HYDROLASE"/>
    <property type="match status" value="1"/>
</dbReference>